<dbReference type="InterPro" id="IPR018445">
    <property type="entry name" value="Put_Phosphate_transp_reg"/>
</dbReference>
<comment type="similarity">
    <text evidence="1">Belongs to the UPF0111 family.</text>
</comment>
<dbReference type="InterPro" id="IPR002727">
    <property type="entry name" value="DUF47"/>
</dbReference>
<proteinExistence type="inferred from homology"/>
<evidence type="ECO:0000313" key="2">
    <source>
        <dbReference type="EMBL" id="GFM31681.1"/>
    </source>
</evidence>
<dbReference type="RefSeq" id="WP_174403393.1">
    <property type="nucleotide sequence ID" value="NZ_BLVO01000001.1"/>
</dbReference>
<dbReference type="Gene3D" id="1.20.58.220">
    <property type="entry name" value="Phosphate transport system protein phou homolog 2, domain 2"/>
    <property type="match status" value="1"/>
</dbReference>
<dbReference type="PANTHER" id="PTHR36536:SF3">
    <property type="entry name" value="UPF0111 PROTEIN HI_1603"/>
    <property type="match status" value="1"/>
</dbReference>
<protein>
    <submittedName>
        <fullName evidence="2">TIGR00153 family protein</fullName>
    </submittedName>
</protein>
<dbReference type="InterPro" id="IPR038078">
    <property type="entry name" value="PhoU-like_sf"/>
</dbReference>
<reference evidence="2 3" key="1">
    <citation type="submission" date="2020-05" db="EMBL/GenBank/DDBJ databases">
        <title>Draft genome sequence of Desulfovibrio sp. strain HN2T.</title>
        <authorList>
            <person name="Ueno A."/>
            <person name="Tamazawa S."/>
            <person name="Tamamura S."/>
            <person name="Murakami T."/>
            <person name="Kiyama T."/>
            <person name="Inomata H."/>
            <person name="Amano Y."/>
            <person name="Miyakawa K."/>
            <person name="Tamaki H."/>
            <person name="Naganuma T."/>
            <person name="Kaneko K."/>
        </authorList>
    </citation>
    <scope>NUCLEOTIDE SEQUENCE [LARGE SCALE GENOMIC DNA]</scope>
    <source>
        <strain evidence="2 3">HN2</strain>
    </source>
</reference>
<dbReference type="EMBL" id="BLVO01000001">
    <property type="protein sequence ID" value="GFM31681.1"/>
    <property type="molecule type" value="Genomic_DNA"/>
</dbReference>
<dbReference type="PANTHER" id="PTHR36536">
    <property type="entry name" value="UPF0111 PROTEIN HI_1603"/>
    <property type="match status" value="1"/>
</dbReference>
<name>A0A7J0BET7_9BACT</name>
<evidence type="ECO:0000256" key="1">
    <source>
        <dbReference type="ARBA" id="ARBA00008591"/>
    </source>
</evidence>
<accession>A0A7J0BET7</accession>
<keyword evidence="3" id="KW-1185">Reference proteome</keyword>
<evidence type="ECO:0000313" key="3">
    <source>
        <dbReference type="Proteomes" id="UP000503840"/>
    </source>
</evidence>
<sequence>MAFGILKKQLGLQKQLDEFLNQVSEASLLLRQGVDLYLSEREEAFDEKLEQITHIEHRGDEMRRDIEKKLYIKTLIPESRGDVLQLLERLDTLLDSCKAMLWQFKIELPDFPEEAHGELRDLTSHSAESVEAIVRSTRAFLRTSPEFADHIHKVSYWETESDKVSTRMLMAIFRRDDLSLCHKAQLKDFVRRISKIADRAEDVADRLSIYAIKRML</sequence>
<comment type="caution">
    <text evidence="2">The sequence shown here is derived from an EMBL/GenBank/DDBJ whole genome shotgun (WGS) entry which is preliminary data.</text>
</comment>
<gene>
    <name evidence="2" type="ORF">DSM101010T_00460</name>
</gene>
<dbReference type="AlphaFoldDB" id="A0A7J0BET7"/>
<dbReference type="Pfam" id="PF01865">
    <property type="entry name" value="PhoU_div"/>
    <property type="match status" value="1"/>
</dbReference>
<dbReference type="SUPFAM" id="SSF109755">
    <property type="entry name" value="PhoU-like"/>
    <property type="match status" value="1"/>
</dbReference>
<dbReference type="Proteomes" id="UP000503840">
    <property type="component" value="Unassembled WGS sequence"/>
</dbReference>
<organism evidence="2 3">
    <name type="scientific">Desulfovibrio subterraneus</name>
    <dbReference type="NCBI Taxonomy" id="2718620"/>
    <lineage>
        <taxon>Bacteria</taxon>
        <taxon>Pseudomonadati</taxon>
        <taxon>Thermodesulfobacteriota</taxon>
        <taxon>Desulfovibrionia</taxon>
        <taxon>Desulfovibrionales</taxon>
        <taxon>Desulfovibrionaceae</taxon>
        <taxon>Desulfovibrio</taxon>
    </lineage>
</organism>